<keyword evidence="3" id="KW-1185">Reference proteome</keyword>
<proteinExistence type="predicted"/>
<dbReference type="EMBL" id="JAHRIN010058858">
    <property type="protein sequence ID" value="MEQ2211275.1"/>
    <property type="molecule type" value="Genomic_DNA"/>
</dbReference>
<reference evidence="2 3" key="1">
    <citation type="submission" date="2021-06" db="EMBL/GenBank/DDBJ databases">
        <authorList>
            <person name="Palmer J.M."/>
        </authorList>
    </citation>
    <scope>NUCLEOTIDE SEQUENCE [LARGE SCALE GENOMIC DNA]</scope>
    <source>
        <strain evidence="2 3">XC_2019</strain>
        <tissue evidence="2">Muscle</tissue>
    </source>
</reference>
<dbReference type="Pfam" id="PF03920">
    <property type="entry name" value="TLE_N"/>
    <property type="match status" value="1"/>
</dbReference>
<feature type="domain" description="Groucho/TLE N-terminal Q-rich" evidence="1">
    <location>
        <begin position="15"/>
        <end position="44"/>
    </location>
</feature>
<sequence length="88" mass="9886">MSSEVVEIDTLSSIFSLKVEYDKLANEKTEMQRHYVMAIVITYMWWLERAGCQVWACENPQGGGGKEEGFGGASCYGRALPDMQWASL</sequence>
<name>A0ABV0RSR2_9TELE</name>
<gene>
    <name evidence="2" type="ORF">XENOCAPTIV_019821</name>
</gene>
<organism evidence="2 3">
    <name type="scientific">Xenoophorus captivus</name>
    <dbReference type="NCBI Taxonomy" id="1517983"/>
    <lineage>
        <taxon>Eukaryota</taxon>
        <taxon>Metazoa</taxon>
        <taxon>Chordata</taxon>
        <taxon>Craniata</taxon>
        <taxon>Vertebrata</taxon>
        <taxon>Euteleostomi</taxon>
        <taxon>Actinopterygii</taxon>
        <taxon>Neopterygii</taxon>
        <taxon>Teleostei</taxon>
        <taxon>Neoteleostei</taxon>
        <taxon>Acanthomorphata</taxon>
        <taxon>Ovalentaria</taxon>
        <taxon>Atherinomorphae</taxon>
        <taxon>Cyprinodontiformes</taxon>
        <taxon>Goodeidae</taxon>
        <taxon>Xenoophorus</taxon>
    </lineage>
</organism>
<evidence type="ECO:0000313" key="2">
    <source>
        <dbReference type="EMBL" id="MEQ2211275.1"/>
    </source>
</evidence>
<evidence type="ECO:0000313" key="3">
    <source>
        <dbReference type="Proteomes" id="UP001434883"/>
    </source>
</evidence>
<protein>
    <recommendedName>
        <fullName evidence="1">Groucho/TLE N-terminal Q-rich domain-containing protein</fullName>
    </recommendedName>
</protein>
<accession>A0ABV0RSR2</accession>
<dbReference type="InterPro" id="IPR005617">
    <property type="entry name" value="Groucho/TLE_N"/>
</dbReference>
<comment type="caution">
    <text evidence="2">The sequence shown here is derived from an EMBL/GenBank/DDBJ whole genome shotgun (WGS) entry which is preliminary data.</text>
</comment>
<dbReference type="Proteomes" id="UP001434883">
    <property type="component" value="Unassembled WGS sequence"/>
</dbReference>
<evidence type="ECO:0000259" key="1">
    <source>
        <dbReference type="Pfam" id="PF03920"/>
    </source>
</evidence>